<evidence type="ECO:0000313" key="2">
    <source>
        <dbReference type="EMBL" id="SPO22344.1"/>
    </source>
</evidence>
<proteinExistence type="predicted"/>
<feature type="compositionally biased region" description="Polar residues" evidence="1">
    <location>
        <begin position="34"/>
        <end position="52"/>
    </location>
</feature>
<protein>
    <submittedName>
        <fullName evidence="2">Uncharacterized protein</fullName>
    </submittedName>
</protein>
<gene>
    <name evidence="2" type="ORF">UTRI_01022</name>
</gene>
<organism evidence="2 3">
    <name type="scientific">Ustilago trichophora</name>
    <dbReference type="NCBI Taxonomy" id="86804"/>
    <lineage>
        <taxon>Eukaryota</taxon>
        <taxon>Fungi</taxon>
        <taxon>Dikarya</taxon>
        <taxon>Basidiomycota</taxon>
        <taxon>Ustilaginomycotina</taxon>
        <taxon>Ustilaginomycetes</taxon>
        <taxon>Ustilaginales</taxon>
        <taxon>Ustilaginaceae</taxon>
        <taxon>Ustilago</taxon>
    </lineage>
</organism>
<sequence length="183" mass="19645">MHTTAPTNTTTSTTNATTKMLSFFRKSKTAVMANSNTSETTLVSDPTTSGKGEQSRKLKSETEPYAAEFTGLSTLGGMPSLGGHFFAEPPVKAKKPKAQFEPKLVPTQPFKGSRRASFVQDRLSTVQGMFQTPSPATSDISTTKGNGEMSAEELLEAMYSPSALMIGGVVAPFRLQKNEKKVQ</sequence>
<accession>A0A5C3DV33</accession>
<evidence type="ECO:0000256" key="1">
    <source>
        <dbReference type="SAM" id="MobiDB-lite"/>
    </source>
</evidence>
<dbReference type="OrthoDB" id="2556238at2759"/>
<name>A0A5C3DV33_9BASI</name>
<dbReference type="Proteomes" id="UP000324022">
    <property type="component" value="Unassembled WGS sequence"/>
</dbReference>
<feature type="region of interest" description="Disordered" evidence="1">
    <location>
        <begin position="34"/>
        <end position="61"/>
    </location>
</feature>
<evidence type="ECO:0000313" key="3">
    <source>
        <dbReference type="Proteomes" id="UP000324022"/>
    </source>
</evidence>
<dbReference type="EMBL" id="OOIN01000004">
    <property type="protein sequence ID" value="SPO22344.1"/>
    <property type="molecule type" value="Genomic_DNA"/>
</dbReference>
<dbReference type="AlphaFoldDB" id="A0A5C3DV33"/>
<reference evidence="2 3" key="1">
    <citation type="submission" date="2018-03" db="EMBL/GenBank/DDBJ databases">
        <authorList>
            <person name="Guldener U."/>
        </authorList>
    </citation>
    <scope>NUCLEOTIDE SEQUENCE [LARGE SCALE GENOMIC DNA]</scope>
    <source>
        <strain evidence="2 3">NBRC100155</strain>
    </source>
</reference>
<keyword evidence="3" id="KW-1185">Reference proteome</keyword>